<feature type="non-terminal residue" evidence="1">
    <location>
        <position position="158"/>
    </location>
</feature>
<dbReference type="AlphaFoldDB" id="A0A8S2YXG1"/>
<evidence type="ECO:0000313" key="1">
    <source>
        <dbReference type="EMBL" id="CAF4585281.1"/>
    </source>
</evidence>
<name>A0A8S2YXG1_9BILA</name>
<dbReference type="OrthoDB" id="10042842at2759"/>
<dbReference type="Proteomes" id="UP000681722">
    <property type="component" value="Unassembled WGS sequence"/>
</dbReference>
<dbReference type="SUPFAM" id="SSF56399">
    <property type="entry name" value="ADP-ribosylation"/>
    <property type="match status" value="1"/>
</dbReference>
<evidence type="ECO:0000313" key="2">
    <source>
        <dbReference type="Proteomes" id="UP000681722"/>
    </source>
</evidence>
<dbReference type="Gene3D" id="3.90.176.10">
    <property type="entry name" value="Toxin ADP-ribosyltransferase, Chain A, domain 1"/>
    <property type="match status" value="1"/>
</dbReference>
<accession>A0A8S2YXG1</accession>
<sequence length="158" mass="18046">MQLAGVYLPSLGSGNLTNGGQQELKPIAGYEKVSLMSLEEAVKPVVDLLDDELAQNIRIAKRNSRNPADNLSSDEAAAIHLYTMEWEQSGYSLYSQLNRSLRIPDRRKLQPWFPFLKLFITALWKLPSTKQVLWRGVKEDLSRDFEVGEEYTWWAISS</sequence>
<proteinExistence type="predicted"/>
<comment type="caution">
    <text evidence="1">The sequence shown here is derived from an EMBL/GenBank/DDBJ whole genome shotgun (WGS) entry which is preliminary data.</text>
</comment>
<organism evidence="1 2">
    <name type="scientific">Didymodactylos carnosus</name>
    <dbReference type="NCBI Taxonomy" id="1234261"/>
    <lineage>
        <taxon>Eukaryota</taxon>
        <taxon>Metazoa</taxon>
        <taxon>Spiralia</taxon>
        <taxon>Gnathifera</taxon>
        <taxon>Rotifera</taxon>
        <taxon>Eurotatoria</taxon>
        <taxon>Bdelloidea</taxon>
        <taxon>Philodinida</taxon>
        <taxon>Philodinidae</taxon>
        <taxon>Didymodactylos</taxon>
    </lineage>
</organism>
<reference evidence="1" key="1">
    <citation type="submission" date="2021-02" db="EMBL/GenBank/DDBJ databases">
        <authorList>
            <person name="Nowell W R."/>
        </authorList>
    </citation>
    <scope>NUCLEOTIDE SEQUENCE</scope>
</reference>
<dbReference type="EMBL" id="CAJOBC010123595">
    <property type="protein sequence ID" value="CAF4585281.1"/>
    <property type="molecule type" value="Genomic_DNA"/>
</dbReference>
<gene>
    <name evidence="1" type="ORF">SRO942_LOCUS48290</name>
</gene>
<protein>
    <submittedName>
        <fullName evidence="1">Uncharacterized protein</fullName>
    </submittedName>
</protein>